<gene>
    <name evidence="3" type="ORF">FHX71_005472</name>
</gene>
<dbReference type="Pfam" id="PF18970">
    <property type="entry name" value="DUF5709"/>
    <property type="match status" value="1"/>
</dbReference>
<evidence type="ECO:0000313" key="4">
    <source>
        <dbReference type="Proteomes" id="UP000540568"/>
    </source>
</evidence>
<keyword evidence="4" id="KW-1185">Reference proteome</keyword>
<comment type="caution">
    <text evidence="3">The sequence shown here is derived from an EMBL/GenBank/DDBJ whole genome shotgun (WGS) entry which is preliminary data.</text>
</comment>
<feature type="compositionally biased region" description="Basic and acidic residues" evidence="1">
    <location>
        <begin position="58"/>
        <end position="72"/>
    </location>
</feature>
<organism evidence="3 4">
    <name type="scientific">Promicromonospora sukumoe</name>
    <dbReference type="NCBI Taxonomy" id="88382"/>
    <lineage>
        <taxon>Bacteria</taxon>
        <taxon>Bacillati</taxon>
        <taxon>Actinomycetota</taxon>
        <taxon>Actinomycetes</taxon>
        <taxon>Micrococcales</taxon>
        <taxon>Promicromonosporaceae</taxon>
        <taxon>Promicromonospora</taxon>
    </lineage>
</organism>
<evidence type="ECO:0000259" key="2">
    <source>
        <dbReference type="Pfam" id="PF18970"/>
    </source>
</evidence>
<dbReference type="Proteomes" id="UP000540568">
    <property type="component" value="Unassembled WGS sequence"/>
</dbReference>
<dbReference type="RefSeq" id="WP_182620580.1">
    <property type="nucleotide sequence ID" value="NZ_BAAATF010000001.1"/>
</dbReference>
<proteinExistence type="predicted"/>
<sequence length="141" mass="15340">MTEETPATMPGPDGIAEGDTDQLPTEDTLYSRGPKDFLDEGYSPPDRPRSNHWGETSWEERQGESMDQRLSEEEPDVWQGDPLDRADTSRAGRLVSDPDADPGSYAAEDGSRQNDLYGTDAGIDGAGASAEEAAVHWVEEP</sequence>
<protein>
    <recommendedName>
        <fullName evidence="2">DUF5709 domain-containing protein</fullName>
    </recommendedName>
</protein>
<feature type="domain" description="DUF5709" evidence="2">
    <location>
        <begin position="87"/>
        <end position="140"/>
    </location>
</feature>
<evidence type="ECO:0000256" key="1">
    <source>
        <dbReference type="SAM" id="MobiDB-lite"/>
    </source>
</evidence>
<accession>A0A7W3JER2</accession>
<evidence type="ECO:0000313" key="3">
    <source>
        <dbReference type="EMBL" id="MBA8811465.1"/>
    </source>
</evidence>
<reference evidence="3 4" key="1">
    <citation type="submission" date="2020-07" db="EMBL/GenBank/DDBJ databases">
        <title>Sequencing the genomes of 1000 actinobacteria strains.</title>
        <authorList>
            <person name="Klenk H.-P."/>
        </authorList>
    </citation>
    <scope>NUCLEOTIDE SEQUENCE [LARGE SCALE GENOMIC DNA]</scope>
    <source>
        <strain evidence="3 4">DSM 44121</strain>
    </source>
</reference>
<dbReference type="InterPro" id="IPR043763">
    <property type="entry name" value="DUF5709"/>
</dbReference>
<name>A0A7W3JER2_9MICO</name>
<dbReference type="EMBL" id="JACGWV010000003">
    <property type="protein sequence ID" value="MBA8811465.1"/>
    <property type="molecule type" value="Genomic_DNA"/>
</dbReference>
<feature type="region of interest" description="Disordered" evidence="1">
    <location>
        <begin position="1"/>
        <end position="141"/>
    </location>
</feature>
<dbReference type="AlphaFoldDB" id="A0A7W3JER2"/>